<keyword evidence="2" id="KW-0472">Membrane</keyword>
<keyword evidence="2" id="KW-0812">Transmembrane</keyword>
<evidence type="ECO:0000256" key="2">
    <source>
        <dbReference type="SAM" id="Phobius"/>
    </source>
</evidence>
<dbReference type="RefSeq" id="WP_376808114.1">
    <property type="nucleotide sequence ID" value="NZ_JBHTAC010000023.1"/>
</dbReference>
<comment type="caution">
    <text evidence="3">The sequence shown here is derived from an EMBL/GenBank/DDBJ whole genome shotgun (WGS) entry which is preliminary data.</text>
</comment>
<feature type="transmembrane region" description="Helical" evidence="2">
    <location>
        <begin position="135"/>
        <end position="153"/>
    </location>
</feature>
<organism evidence="3 4">
    <name type="scientific">Catellatospora aurea</name>
    <dbReference type="NCBI Taxonomy" id="1337874"/>
    <lineage>
        <taxon>Bacteria</taxon>
        <taxon>Bacillati</taxon>
        <taxon>Actinomycetota</taxon>
        <taxon>Actinomycetes</taxon>
        <taxon>Micromonosporales</taxon>
        <taxon>Micromonosporaceae</taxon>
        <taxon>Catellatospora</taxon>
    </lineage>
</organism>
<protein>
    <submittedName>
        <fullName evidence="3">ABC transporter permease</fullName>
    </submittedName>
</protein>
<reference evidence="4" key="1">
    <citation type="journal article" date="2019" name="Int. J. Syst. Evol. Microbiol.">
        <title>The Global Catalogue of Microorganisms (GCM) 10K type strain sequencing project: providing services to taxonomists for standard genome sequencing and annotation.</title>
        <authorList>
            <consortium name="The Broad Institute Genomics Platform"/>
            <consortium name="The Broad Institute Genome Sequencing Center for Infectious Disease"/>
            <person name="Wu L."/>
            <person name="Ma J."/>
        </authorList>
    </citation>
    <scope>NUCLEOTIDE SEQUENCE [LARGE SCALE GENOMIC DNA]</scope>
    <source>
        <strain evidence="4">CGMCC 1.9106</strain>
    </source>
</reference>
<evidence type="ECO:0000313" key="3">
    <source>
        <dbReference type="EMBL" id="MFC7245162.1"/>
    </source>
</evidence>
<proteinExistence type="predicted"/>
<keyword evidence="4" id="KW-1185">Reference proteome</keyword>
<evidence type="ECO:0000256" key="1">
    <source>
        <dbReference type="SAM" id="MobiDB-lite"/>
    </source>
</evidence>
<gene>
    <name evidence="3" type="ORF">ACFQO7_22020</name>
</gene>
<dbReference type="Proteomes" id="UP001596392">
    <property type="component" value="Unassembled WGS sequence"/>
</dbReference>
<evidence type="ECO:0000313" key="4">
    <source>
        <dbReference type="Proteomes" id="UP001596392"/>
    </source>
</evidence>
<dbReference type="EMBL" id="JBHTAC010000023">
    <property type="protein sequence ID" value="MFC7245162.1"/>
    <property type="molecule type" value="Genomic_DNA"/>
</dbReference>
<feature type="transmembrane region" description="Helical" evidence="2">
    <location>
        <begin position="173"/>
        <end position="197"/>
    </location>
</feature>
<keyword evidence="2" id="KW-1133">Transmembrane helix</keyword>
<feature type="transmembrane region" description="Helical" evidence="2">
    <location>
        <begin position="243"/>
        <end position="266"/>
    </location>
</feature>
<name>A0ABW2GYQ8_9ACTN</name>
<sequence>MTAPASTYPRTASDLLPLARQMAQRLGEIPSRNSLMSEFRIGAPKAGELRGLLAADTAGTLPAQPSPELITGGPDTHPAPDPSPSPETAAAPITVETLPLTAVDGHPDTKIAPAVAEPVAAPAAAVRPKRRIRSWPVFIIGLGAFVGIWSGWVELGKLTGFGVVHPLPGIADGFSLNTAITLPLGMEAYAAYALKVWMSTGIPARARSFARWSTIVALLVGMAGQVAYHLMSAADMASAPWQITTAVACLPVVVLGLAATLAHLVANGDEEDAR</sequence>
<feature type="transmembrane region" description="Helical" evidence="2">
    <location>
        <begin position="209"/>
        <end position="231"/>
    </location>
</feature>
<feature type="region of interest" description="Disordered" evidence="1">
    <location>
        <begin position="60"/>
        <end position="89"/>
    </location>
</feature>
<accession>A0ABW2GYQ8</accession>